<protein>
    <submittedName>
        <fullName evidence="3">DUF148 domain-containing protein</fullName>
    </submittedName>
</protein>
<feature type="compositionally biased region" description="Gly residues" evidence="1">
    <location>
        <begin position="166"/>
        <end position="181"/>
    </location>
</feature>
<proteinExistence type="predicted"/>
<feature type="region of interest" description="Disordered" evidence="1">
    <location>
        <begin position="160"/>
        <end position="212"/>
    </location>
</feature>
<dbReference type="InterPro" id="IPR052823">
    <property type="entry name" value="SXP/RAL-2_related"/>
</dbReference>
<reference evidence="3" key="2">
    <citation type="submission" date="2022-06" db="UniProtKB">
        <authorList>
            <consortium name="EnsemblMetazoa"/>
        </authorList>
    </citation>
    <scope>IDENTIFICATION</scope>
    <source>
        <strain evidence="3">PS312</strain>
    </source>
</reference>
<dbReference type="SUPFAM" id="SSF158855">
    <property type="entry name" value="Lipase chaperone-like"/>
    <property type="match status" value="1"/>
</dbReference>
<dbReference type="PANTHER" id="PTHR21593:SF36">
    <property type="entry name" value="DUF148 DOMAIN-CONTAINING PROTEIN-RELATED"/>
    <property type="match status" value="1"/>
</dbReference>
<keyword evidence="4" id="KW-1185">Reference proteome</keyword>
<dbReference type="AlphaFoldDB" id="A0A2A6CZ91"/>
<reference evidence="4" key="1">
    <citation type="journal article" date="2008" name="Nat. Genet.">
        <title>The Pristionchus pacificus genome provides a unique perspective on nematode lifestyle and parasitism.</title>
        <authorList>
            <person name="Dieterich C."/>
            <person name="Clifton S.W."/>
            <person name="Schuster L.N."/>
            <person name="Chinwalla A."/>
            <person name="Delehaunty K."/>
            <person name="Dinkelacker I."/>
            <person name="Fulton L."/>
            <person name="Fulton R."/>
            <person name="Godfrey J."/>
            <person name="Minx P."/>
            <person name="Mitreva M."/>
            <person name="Roeseler W."/>
            <person name="Tian H."/>
            <person name="Witte H."/>
            <person name="Yang S.P."/>
            <person name="Wilson R.K."/>
            <person name="Sommer R.J."/>
        </authorList>
    </citation>
    <scope>NUCLEOTIDE SEQUENCE [LARGE SCALE GENOMIC DNA]</scope>
    <source>
        <strain evidence="4">PS312</strain>
    </source>
</reference>
<feature type="compositionally biased region" description="Gly residues" evidence="1">
    <location>
        <begin position="64"/>
        <end position="109"/>
    </location>
</feature>
<gene>
    <name evidence="3" type="primary">WBGene00113437</name>
</gene>
<evidence type="ECO:0000256" key="2">
    <source>
        <dbReference type="SAM" id="SignalP"/>
    </source>
</evidence>
<dbReference type="EnsemblMetazoa" id="PPA23883.1">
    <property type="protein sequence ID" value="PPA23883.1"/>
    <property type="gene ID" value="WBGene00113437"/>
</dbReference>
<feature type="signal peptide" evidence="2">
    <location>
        <begin position="1"/>
        <end position="17"/>
    </location>
</feature>
<evidence type="ECO:0000313" key="4">
    <source>
        <dbReference type="Proteomes" id="UP000005239"/>
    </source>
</evidence>
<evidence type="ECO:0000313" key="3">
    <source>
        <dbReference type="EnsemblMetazoa" id="PPA23883.1"/>
    </source>
</evidence>
<dbReference type="InterPro" id="IPR003677">
    <property type="entry name" value="ANIS5_cation-bd"/>
</dbReference>
<feature type="region of interest" description="Disordered" evidence="1">
    <location>
        <begin position="58"/>
        <end position="116"/>
    </location>
</feature>
<dbReference type="Pfam" id="PF02520">
    <property type="entry name" value="ANIS5_cation-bd"/>
    <property type="match status" value="1"/>
</dbReference>
<accession>A0A2A6CZ91</accession>
<organism evidence="3 4">
    <name type="scientific">Pristionchus pacificus</name>
    <name type="common">Parasitic nematode worm</name>
    <dbReference type="NCBI Taxonomy" id="54126"/>
    <lineage>
        <taxon>Eukaryota</taxon>
        <taxon>Metazoa</taxon>
        <taxon>Ecdysozoa</taxon>
        <taxon>Nematoda</taxon>
        <taxon>Chromadorea</taxon>
        <taxon>Rhabditida</taxon>
        <taxon>Rhabditina</taxon>
        <taxon>Diplogasteromorpha</taxon>
        <taxon>Diplogasteroidea</taxon>
        <taxon>Neodiplogasteridae</taxon>
        <taxon>Pristionchus</taxon>
    </lineage>
</organism>
<name>A0A2A6CZ91_PRIPA</name>
<accession>A0A8R1UEN9</accession>
<dbReference type="OrthoDB" id="5871823at2759"/>
<evidence type="ECO:0000256" key="1">
    <source>
        <dbReference type="SAM" id="MobiDB-lite"/>
    </source>
</evidence>
<dbReference type="PANTHER" id="PTHR21593">
    <property type="entry name" value="PRION-LIKE- Q/N-RICH -DOMAIN-BEARING PROTEIN PROTEIN"/>
    <property type="match status" value="1"/>
</dbReference>
<feature type="compositionally biased region" description="Low complexity" evidence="1">
    <location>
        <begin position="194"/>
        <end position="207"/>
    </location>
</feature>
<feature type="chain" id="PRO_5043960604" evidence="2">
    <location>
        <begin position="18"/>
        <end position="400"/>
    </location>
</feature>
<sequence length="400" mass="42482">MLTTVVLLLASTTMTMAQWSPYGFQRPIMPQFGGFGAGQQFGGGIPFPKGGSSIRFAPQSFGGAPPGSFGGQFGPSGGQFGGQNGGGSPFGAMNGGGGGGGGQMMGMGGSSFPPYGHQSQLVLPPGALSGGRFGGGDGNGMGNPFAASIDNSITSMNSLNNVPRFGGPGAGQGFPGSGAGFPGSQQGFPGAGFPGSQQSGFPGSGPSIDSSTGVRRVIPPFLQGADKETEDRVTMRRREEEVAWRFSLNILFESIISLLNYSTSISLRFHLLSHYFERPKIKDHPNPLFEFYAIVQNPTWSAAEKEQRVQEFIATLDSSRQNTYEQFRREAASTQKTKRDKVHGLVEQMTPEAQQQFQKVSALMTNPGLSDQERLKQISELYSKLSPQVRSEFDSKFTGL</sequence>
<keyword evidence="2" id="KW-0732">Signal</keyword>
<dbReference type="Proteomes" id="UP000005239">
    <property type="component" value="Unassembled WGS sequence"/>
</dbReference>